<proteinExistence type="inferred from homology"/>
<dbReference type="GO" id="GO:0008097">
    <property type="term" value="F:5S rRNA binding"/>
    <property type="evidence" value="ECO:0007669"/>
    <property type="project" value="TreeGrafter"/>
</dbReference>
<reference evidence="9" key="1">
    <citation type="submission" date="2017-09" db="EMBL/GenBank/DDBJ databases">
        <title>Depth-based differentiation of microbial function through sediment-hosted aquifers and enrichment of novel symbionts in the deep terrestrial subsurface.</title>
        <authorList>
            <person name="Probst A.J."/>
            <person name="Ladd B."/>
            <person name="Jarett J.K."/>
            <person name="Geller-Mcgrath D.E."/>
            <person name="Sieber C.M.K."/>
            <person name="Emerson J.B."/>
            <person name="Anantharaman K."/>
            <person name="Thomas B.C."/>
            <person name="Malmstrom R."/>
            <person name="Stieglmeier M."/>
            <person name="Klingl A."/>
            <person name="Woyke T."/>
            <person name="Ryan C.M."/>
            <person name="Banfield J.F."/>
        </authorList>
    </citation>
    <scope>NUCLEOTIDE SEQUENCE [LARGE SCALE GENOMIC DNA]</scope>
</reference>
<comment type="function">
    <text evidence="7">This is one of the proteins that bind and probably mediate the attachment of the 5S RNA into the large ribosomal subunit, where it forms part of the central protuberance.</text>
</comment>
<evidence type="ECO:0000313" key="8">
    <source>
        <dbReference type="EMBL" id="PIR93345.1"/>
    </source>
</evidence>
<keyword evidence="5 7" id="KW-0687">Ribonucleoprotein</keyword>
<evidence type="ECO:0000313" key="9">
    <source>
        <dbReference type="Proteomes" id="UP000228626"/>
    </source>
</evidence>
<dbReference type="SUPFAM" id="SSF53137">
    <property type="entry name" value="Translational machinery components"/>
    <property type="match status" value="1"/>
</dbReference>
<sequence length="118" mass="13164">MNKLEKKLKQNKLHRKARVRAKIFGTSQRLRLSVFKSNKSIYLQLIDDELGKTIISVNLKEVKEKGDKTKISAAAGKLLAQKAIKHGIKQAVFDRGGNKYHGRVKAAAEAAREGGLRI</sequence>
<dbReference type="GO" id="GO:0022625">
    <property type="term" value="C:cytosolic large ribosomal subunit"/>
    <property type="evidence" value="ECO:0007669"/>
    <property type="project" value="TreeGrafter"/>
</dbReference>
<dbReference type="AlphaFoldDB" id="A0A2H0V2Q6"/>
<evidence type="ECO:0000256" key="1">
    <source>
        <dbReference type="ARBA" id="ARBA00007116"/>
    </source>
</evidence>
<accession>A0A2H0V2Q6</accession>
<dbReference type="InterPro" id="IPR004389">
    <property type="entry name" value="Ribosomal_uL18_bac-type"/>
</dbReference>
<comment type="subunit">
    <text evidence="7">Part of the 50S ribosomal subunit; part of the 5S rRNA/L5/L18/L25 subcomplex. Contacts the 5S and 23S rRNAs.</text>
</comment>
<dbReference type="Proteomes" id="UP000228626">
    <property type="component" value="Unassembled WGS sequence"/>
</dbReference>
<keyword evidence="4 7" id="KW-0689">Ribosomal protein</keyword>
<dbReference type="PANTHER" id="PTHR12899:SF3">
    <property type="entry name" value="LARGE RIBOSOMAL SUBUNIT PROTEIN UL18M"/>
    <property type="match status" value="1"/>
</dbReference>
<dbReference type="CDD" id="cd00432">
    <property type="entry name" value="Ribosomal_L18_L5e"/>
    <property type="match status" value="1"/>
</dbReference>
<comment type="similarity">
    <text evidence="1 7">Belongs to the universal ribosomal protein uL18 family.</text>
</comment>
<name>A0A2H0V2Q6_9BACT</name>
<evidence type="ECO:0000256" key="4">
    <source>
        <dbReference type="ARBA" id="ARBA00022980"/>
    </source>
</evidence>
<evidence type="ECO:0000256" key="5">
    <source>
        <dbReference type="ARBA" id="ARBA00023274"/>
    </source>
</evidence>
<dbReference type="PANTHER" id="PTHR12899">
    <property type="entry name" value="39S RIBOSOMAL PROTEIN L18, MITOCHONDRIAL"/>
    <property type="match status" value="1"/>
</dbReference>
<comment type="caution">
    <text evidence="8">The sequence shown here is derived from an EMBL/GenBank/DDBJ whole genome shotgun (WGS) entry which is preliminary data.</text>
</comment>
<keyword evidence="3 7" id="KW-0694">RNA-binding</keyword>
<organism evidence="8 9">
    <name type="scientific">Candidatus Falkowbacteria bacterium CG10_big_fil_rev_8_21_14_0_10_43_10</name>
    <dbReference type="NCBI Taxonomy" id="1974567"/>
    <lineage>
        <taxon>Bacteria</taxon>
        <taxon>Candidatus Falkowiibacteriota</taxon>
    </lineage>
</organism>
<evidence type="ECO:0000256" key="6">
    <source>
        <dbReference type="ARBA" id="ARBA00035197"/>
    </source>
</evidence>
<dbReference type="InterPro" id="IPR005484">
    <property type="entry name" value="Ribosomal_uL18_bac/plant/anim"/>
</dbReference>
<protein>
    <recommendedName>
        <fullName evidence="6 7">Large ribosomal subunit protein uL18</fullName>
    </recommendedName>
</protein>
<evidence type="ECO:0000256" key="3">
    <source>
        <dbReference type="ARBA" id="ARBA00022884"/>
    </source>
</evidence>
<gene>
    <name evidence="7" type="primary">rplR</name>
    <name evidence="8" type="ORF">COT99_01300</name>
</gene>
<dbReference type="Pfam" id="PF00861">
    <property type="entry name" value="Ribosomal_L18p"/>
    <property type="match status" value="1"/>
</dbReference>
<dbReference type="InterPro" id="IPR057268">
    <property type="entry name" value="Ribosomal_L18"/>
</dbReference>
<dbReference type="Gene3D" id="3.30.420.100">
    <property type="match status" value="1"/>
</dbReference>
<keyword evidence="2 7" id="KW-0699">rRNA-binding</keyword>
<evidence type="ECO:0000256" key="7">
    <source>
        <dbReference type="HAMAP-Rule" id="MF_01337"/>
    </source>
</evidence>
<dbReference type="GO" id="GO:0003735">
    <property type="term" value="F:structural constituent of ribosome"/>
    <property type="evidence" value="ECO:0007669"/>
    <property type="project" value="InterPro"/>
</dbReference>
<evidence type="ECO:0000256" key="2">
    <source>
        <dbReference type="ARBA" id="ARBA00022730"/>
    </source>
</evidence>
<dbReference type="HAMAP" id="MF_01337_B">
    <property type="entry name" value="Ribosomal_uL18_B"/>
    <property type="match status" value="1"/>
</dbReference>
<dbReference type="GO" id="GO:0006412">
    <property type="term" value="P:translation"/>
    <property type="evidence" value="ECO:0007669"/>
    <property type="project" value="UniProtKB-UniRule"/>
</dbReference>
<dbReference type="NCBIfam" id="TIGR00060">
    <property type="entry name" value="L18_bact"/>
    <property type="match status" value="1"/>
</dbReference>
<dbReference type="EMBL" id="PFAR01000015">
    <property type="protein sequence ID" value="PIR93345.1"/>
    <property type="molecule type" value="Genomic_DNA"/>
</dbReference>